<dbReference type="PANTHER" id="PTHR28436">
    <property type="entry name" value="MITOCHONDRIAL IMPORT RECEPTOR SUBUNIT TOM5 HOMOLOG"/>
    <property type="match status" value="1"/>
</dbReference>
<dbReference type="GO" id="GO:0005742">
    <property type="term" value="C:mitochondrial outer membrane translocase complex"/>
    <property type="evidence" value="ECO:0007669"/>
    <property type="project" value="InterPro"/>
</dbReference>
<dbReference type="AlphaFoldDB" id="A0AAD8GK83"/>
<reference evidence="10" key="1">
    <citation type="submission" date="2022-02" db="EMBL/GenBank/DDBJ databases">
        <title>Atlantic sturgeon de novo genome assembly.</title>
        <authorList>
            <person name="Stock M."/>
            <person name="Klopp C."/>
            <person name="Guiguen Y."/>
            <person name="Cabau C."/>
            <person name="Parinello H."/>
            <person name="Santidrian Yebra-Pimentel E."/>
            <person name="Kuhl H."/>
            <person name="Dirks R.P."/>
            <person name="Guessner J."/>
            <person name="Wuertz S."/>
            <person name="Du K."/>
            <person name="Schartl M."/>
        </authorList>
    </citation>
    <scope>NUCLEOTIDE SEQUENCE</scope>
    <source>
        <strain evidence="10">STURGEONOMICS-FGT-2020</strain>
        <tissue evidence="10">Whole blood</tissue>
    </source>
</reference>
<organism evidence="10 11">
    <name type="scientific">Acipenser oxyrinchus oxyrinchus</name>
    <dbReference type="NCBI Taxonomy" id="40147"/>
    <lineage>
        <taxon>Eukaryota</taxon>
        <taxon>Metazoa</taxon>
        <taxon>Chordata</taxon>
        <taxon>Craniata</taxon>
        <taxon>Vertebrata</taxon>
        <taxon>Euteleostomi</taxon>
        <taxon>Actinopterygii</taxon>
        <taxon>Chondrostei</taxon>
        <taxon>Acipenseriformes</taxon>
        <taxon>Acipenseridae</taxon>
        <taxon>Acipenser</taxon>
    </lineage>
</organism>
<evidence type="ECO:0000256" key="8">
    <source>
        <dbReference type="ARBA" id="ARBA00023136"/>
    </source>
</evidence>
<dbReference type="GO" id="GO:0006626">
    <property type="term" value="P:protein targeting to mitochondrion"/>
    <property type="evidence" value="ECO:0007669"/>
    <property type="project" value="UniProtKB-ARBA"/>
</dbReference>
<keyword evidence="3" id="KW-0812">Transmembrane</keyword>
<keyword evidence="8" id="KW-0472">Membrane</keyword>
<dbReference type="PANTHER" id="PTHR28436:SF1">
    <property type="entry name" value="MITOCHONDRIAL IMPORT RECEPTOR SUBUNIT TOM5 HOMOLOG"/>
    <property type="match status" value="1"/>
</dbReference>
<keyword evidence="11" id="KW-1185">Reference proteome</keyword>
<evidence type="ECO:0000256" key="6">
    <source>
        <dbReference type="ARBA" id="ARBA00022989"/>
    </source>
</evidence>
<keyword evidence="6" id="KW-1133">Transmembrane helix</keyword>
<dbReference type="Proteomes" id="UP001230051">
    <property type="component" value="Unassembled WGS sequence"/>
</dbReference>
<dbReference type="InterPro" id="IPR019603">
    <property type="entry name" value="Tom5"/>
</dbReference>
<dbReference type="GO" id="GO:0015031">
    <property type="term" value="P:protein transport"/>
    <property type="evidence" value="ECO:0007669"/>
    <property type="project" value="UniProtKB-KW"/>
</dbReference>
<dbReference type="EMBL" id="JAGXEW010000001">
    <property type="protein sequence ID" value="KAK1176011.1"/>
    <property type="molecule type" value="Genomic_DNA"/>
</dbReference>
<gene>
    <name evidence="10" type="ORF">AOXY_G787</name>
</gene>
<evidence type="ECO:0008006" key="12">
    <source>
        <dbReference type="Google" id="ProtNLM"/>
    </source>
</evidence>
<comment type="subcellular location">
    <subcellularLocation>
        <location evidence="1">Mitochondrion outer membrane</location>
        <topology evidence="1">Single-pass membrane protein</topology>
    </subcellularLocation>
</comment>
<keyword evidence="4" id="KW-1000">Mitochondrion outer membrane</keyword>
<dbReference type="InterPro" id="IPR029179">
    <property type="entry name" value="TOMM5_metazoa"/>
</dbReference>
<evidence type="ECO:0000256" key="9">
    <source>
        <dbReference type="ARBA" id="ARBA00025716"/>
    </source>
</evidence>
<sequence>MFKIEGLGPKMDPEEMKKKMREDVIISVRNFLIYVTLLRVSEYHTHTRHGNKQCLKY</sequence>
<name>A0AAD8GK83_ACIOX</name>
<comment type="caution">
    <text evidence="10">The sequence shown here is derived from an EMBL/GenBank/DDBJ whole genome shotgun (WGS) entry which is preliminary data.</text>
</comment>
<accession>A0AAD8GK83</accession>
<keyword evidence="7" id="KW-0496">Mitochondrion</keyword>
<keyword evidence="2" id="KW-0813">Transport</keyword>
<evidence type="ECO:0000313" key="10">
    <source>
        <dbReference type="EMBL" id="KAK1176011.1"/>
    </source>
</evidence>
<evidence type="ECO:0000256" key="3">
    <source>
        <dbReference type="ARBA" id="ARBA00022692"/>
    </source>
</evidence>
<keyword evidence="5" id="KW-0653">Protein transport</keyword>
<proteinExistence type="inferred from homology"/>
<evidence type="ECO:0000256" key="2">
    <source>
        <dbReference type="ARBA" id="ARBA00022448"/>
    </source>
</evidence>
<evidence type="ECO:0000256" key="1">
    <source>
        <dbReference type="ARBA" id="ARBA00004572"/>
    </source>
</evidence>
<evidence type="ECO:0000256" key="7">
    <source>
        <dbReference type="ARBA" id="ARBA00023128"/>
    </source>
</evidence>
<dbReference type="Pfam" id="PF10642">
    <property type="entry name" value="Tom5"/>
    <property type="match status" value="1"/>
</dbReference>
<evidence type="ECO:0000256" key="4">
    <source>
        <dbReference type="ARBA" id="ARBA00022787"/>
    </source>
</evidence>
<comment type="similarity">
    <text evidence="9">Belongs to the Tom5 family.</text>
</comment>
<evidence type="ECO:0000313" key="11">
    <source>
        <dbReference type="Proteomes" id="UP001230051"/>
    </source>
</evidence>
<evidence type="ECO:0000256" key="5">
    <source>
        <dbReference type="ARBA" id="ARBA00022927"/>
    </source>
</evidence>
<protein>
    <recommendedName>
        <fullName evidence="12">Mitochondrial import receptor subunit TOM5 homolog</fullName>
    </recommendedName>
</protein>